<dbReference type="Proteomes" id="UP000663829">
    <property type="component" value="Unassembled WGS sequence"/>
</dbReference>
<accession>A0A816CPZ9</accession>
<organism evidence="1 3">
    <name type="scientific">Didymodactylos carnosus</name>
    <dbReference type="NCBI Taxonomy" id="1234261"/>
    <lineage>
        <taxon>Eukaryota</taxon>
        <taxon>Metazoa</taxon>
        <taxon>Spiralia</taxon>
        <taxon>Gnathifera</taxon>
        <taxon>Rotifera</taxon>
        <taxon>Eurotatoria</taxon>
        <taxon>Bdelloidea</taxon>
        <taxon>Philodinida</taxon>
        <taxon>Philodinidae</taxon>
        <taxon>Didymodactylos</taxon>
    </lineage>
</organism>
<evidence type="ECO:0000313" key="3">
    <source>
        <dbReference type="Proteomes" id="UP000663829"/>
    </source>
</evidence>
<dbReference type="EMBL" id="CAJNOQ010041536">
    <property type="protein sequence ID" value="CAF1623999.1"/>
    <property type="molecule type" value="Genomic_DNA"/>
</dbReference>
<proteinExistence type="predicted"/>
<protein>
    <submittedName>
        <fullName evidence="1">Uncharacterized protein</fullName>
    </submittedName>
</protein>
<evidence type="ECO:0000313" key="2">
    <source>
        <dbReference type="EMBL" id="CAF4516423.1"/>
    </source>
</evidence>
<keyword evidence="3" id="KW-1185">Reference proteome</keyword>
<gene>
    <name evidence="1" type="ORF">GPM918_LOCUS43914</name>
    <name evidence="2" type="ORF">SRO942_LOCUS45561</name>
</gene>
<feature type="non-terminal residue" evidence="1">
    <location>
        <position position="137"/>
    </location>
</feature>
<evidence type="ECO:0000313" key="1">
    <source>
        <dbReference type="EMBL" id="CAF1623999.1"/>
    </source>
</evidence>
<sequence>VILQSQDMNIDDSISATTASTIIPSTALTVGIDLRTMTADPSSHTRFIRELVRRSGLATNPDALFDNKAQVLEIKSMELEFPIMHDAELIQAEAGARQPMKKTKLRQEQRILNILNDTSTTNLEKVSAIAQNITLKS</sequence>
<name>A0A816CPZ9_9BILA</name>
<dbReference type="AlphaFoldDB" id="A0A816CPZ9"/>
<dbReference type="Proteomes" id="UP000681722">
    <property type="component" value="Unassembled WGS sequence"/>
</dbReference>
<reference evidence="1" key="1">
    <citation type="submission" date="2021-02" db="EMBL/GenBank/DDBJ databases">
        <authorList>
            <person name="Nowell W R."/>
        </authorList>
    </citation>
    <scope>NUCLEOTIDE SEQUENCE</scope>
</reference>
<comment type="caution">
    <text evidence="1">The sequence shown here is derived from an EMBL/GenBank/DDBJ whole genome shotgun (WGS) entry which is preliminary data.</text>
</comment>
<dbReference type="EMBL" id="CAJOBC010108883">
    <property type="protein sequence ID" value="CAF4516423.1"/>
    <property type="molecule type" value="Genomic_DNA"/>
</dbReference>